<dbReference type="GO" id="GO:0046872">
    <property type="term" value="F:metal ion binding"/>
    <property type="evidence" value="ECO:0007669"/>
    <property type="project" value="UniProtKB-KW"/>
</dbReference>
<evidence type="ECO:0000256" key="2">
    <source>
        <dbReference type="ARBA" id="ARBA00004123"/>
    </source>
</evidence>
<feature type="domain" description="DDE Tnp4" evidence="9">
    <location>
        <begin position="51"/>
        <end position="108"/>
    </location>
</feature>
<evidence type="ECO:0000256" key="6">
    <source>
        <dbReference type="ARBA" id="ARBA00022801"/>
    </source>
</evidence>
<keyword evidence="4" id="KW-0540">Nuclease</keyword>
<evidence type="ECO:0000256" key="4">
    <source>
        <dbReference type="ARBA" id="ARBA00022722"/>
    </source>
</evidence>
<accession>A0A7J7GI58</accession>
<keyword evidence="6" id="KW-0378">Hydrolase</keyword>
<dbReference type="GO" id="GO:0004518">
    <property type="term" value="F:nuclease activity"/>
    <property type="evidence" value="ECO:0007669"/>
    <property type="project" value="UniProtKB-KW"/>
</dbReference>
<comment type="similarity">
    <text evidence="3">Belongs to the HARBI1 family.</text>
</comment>
<evidence type="ECO:0000256" key="3">
    <source>
        <dbReference type="ARBA" id="ARBA00006958"/>
    </source>
</evidence>
<evidence type="ECO:0000256" key="1">
    <source>
        <dbReference type="ARBA" id="ARBA00001968"/>
    </source>
</evidence>
<evidence type="ECO:0000313" key="10">
    <source>
        <dbReference type="EMBL" id="KAF5939611.1"/>
    </source>
</evidence>
<keyword evidence="7" id="KW-0539">Nucleus</keyword>
<feature type="region of interest" description="Disordered" evidence="8">
    <location>
        <begin position="116"/>
        <end position="135"/>
    </location>
</feature>
<dbReference type="PANTHER" id="PTHR22930:SF293">
    <property type="entry name" value="PROTEIN ALP1-LIKE"/>
    <property type="match status" value="1"/>
</dbReference>
<proteinExistence type="inferred from homology"/>
<dbReference type="Proteomes" id="UP000593564">
    <property type="component" value="Unassembled WGS sequence"/>
</dbReference>
<reference evidence="10 11" key="2">
    <citation type="submission" date="2020-07" db="EMBL/GenBank/DDBJ databases">
        <title>Genome assembly of wild tea tree DASZ reveals pedigree and selection history of tea varieties.</title>
        <authorList>
            <person name="Zhang W."/>
        </authorList>
    </citation>
    <scope>NUCLEOTIDE SEQUENCE [LARGE SCALE GENOMIC DNA]</scope>
    <source>
        <strain evidence="11">cv. G240</strain>
        <tissue evidence="10">Leaf</tissue>
    </source>
</reference>
<dbReference type="Pfam" id="PF13359">
    <property type="entry name" value="DDE_Tnp_4"/>
    <property type="match status" value="1"/>
</dbReference>
<comment type="subcellular location">
    <subcellularLocation>
        <location evidence="2">Nucleus</location>
    </subcellularLocation>
</comment>
<protein>
    <recommendedName>
        <fullName evidence="9">DDE Tnp4 domain-containing protein</fullName>
    </recommendedName>
</protein>
<reference evidence="11" key="1">
    <citation type="journal article" date="2020" name="Nat. Commun.">
        <title>Genome assembly of wild tea tree DASZ reveals pedigree and selection history of tea varieties.</title>
        <authorList>
            <person name="Zhang W."/>
            <person name="Zhang Y."/>
            <person name="Qiu H."/>
            <person name="Guo Y."/>
            <person name="Wan H."/>
            <person name="Zhang X."/>
            <person name="Scossa F."/>
            <person name="Alseekh S."/>
            <person name="Zhang Q."/>
            <person name="Wang P."/>
            <person name="Xu L."/>
            <person name="Schmidt M.H."/>
            <person name="Jia X."/>
            <person name="Li D."/>
            <person name="Zhu A."/>
            <person name="Guo F."/>
            <person name="Chen W."/>
            <person name="Ni D."/>
            <person name="Usadel B."/>
            <person name="Fernie A.R."/>
            <person name="Wen W."/>
        </authorList>
    </citation>
    <scope>NUCLEOTIDE SEQUENCE [LARGE SCALE GENOMIC DNA]</scope>
    <source>
        <strain evidence="11">cv. G240</strain>
    </source>
</reference>
<keyword evidence="11" id="KW-1185">Reference proteome</keyword>
<comment type="caution">
    <text evidence="10">The sequence shown here is derived from an EMBL/GenBank/DDBJ whole genome shotgun (WGS) entry which is preliminary data.</text>
</comment>
<evidence type="ECO:0000256" key="8">
    <source>
        <dbReference type="SAM" id="MobiDB-lite"/>
    </source>
</evidence>
<dbReference type="PANTHER" id="PTHR22930">
    <property type="match status" value="1"/>
</dbReference>
<evidence type="ECO:0000313" key="11">
    <source>
        <dbReference type="Proteomes" id="UP000593564"/>
    </source>
</evidence>
<dbReference type="GO" id="GO:0016787">
    <property type="term" value="F:hydrolase activity"/>
    <property type="evidence" value="ECO:0007669"/>
    <property type="project" value="UniProtKB-KW"/>
</dbReference>
<sequence length="332" mass="37263">MRSGQTVSKHFNNVLKAMLRLYGLLLKKPEPITANCTDDRWSCFQNCLGALDGTYVKVRAPAIDKPRYRTRKGEIATNVLGVCSQDIQLIYVLPGWEGSASDSRVLRDAVSRPNGLKVPTSMDDTGTISSRKKGKPRRFWNHREEVFLITTMKDDDEQKMVLVDSDDVWQNYVRDKATGELAEDPADAVAAMEKDDANATTEEGEQSPVEQFSMNMGDTDYSMSTAGNVPNLAYSTKTEKKRARPTEGIPTELSEMTKNLGSFIENTNTMMVEIAHRIGYSHDLSQQRRLVNAELLKLPMSNTQRLMAASMIVKDEDKVDLFFSLDENGKME</sequence>
<gene>
    <name evidence="10" type="ORF">HYC85_023870</name>
</gene>
<name>A0A7J7GI58_CAMSI</name>
<dbReference type="AlphaFoldDB" id="A0A7J7GI58"/>
<dbReference type="EMBL" id="JACBKZ010000011">
    <property type="protein sequence ID" value="KAF5939611.1"/>
    <property type="molecule type" value="Genomic_DNA"/>
</dbReference>
<comment type="cofactor">
    <cofactor evidence="1">
        <name>a divalent metal cation</name>
        <dbReference type="ChEBI" id="CHEBI:60240"/>
    </cofactor>
</comment>
<evidence type="ECO:0000259" key="9">
    <source>
        <dbReference type="Pfam" id="PF13359"/>
    </source>
</evidence>
<evidence type="ECO:0000256" key="5">
    <source>
        <dbReference type="ARBA" id="ARBA00022723"/>
    </source>
</evidence>
<dbReference type="GO" id="GO:0005634">
    <property type="term" value="C:nucleus"/>
    <property type="evidence" value="ECO:0007669"/>
    <property type="project" value="UniProtKB-SubCell"/>
</dbReference>
<organism evidence="10 11">
    <name type="scientific">Camellia sinensis</name>
    <name type="common">Tea plant</name>
    <name type="synonym">Thea sinensis</name>
    <dbReference type="NCBI Taxonomy" id="4442"/>
    <lineage>
        <taxon>Eukaryota</taxon>
        <taxon>Viridiplantae</taxon>
        <taxon>Streptophyta</taxon>
        <taxon>Embryophyta</taxon>
        <taxon>Tracheophyta</taxon>
        <taxon>Spermatophyta</taxon>
        <taxon>Magnoliopsida</taxon>
        <taxon>eudicotyledons</taxon>
        <taxon>Gunneridae</taxon>
        <taxon>Pentapetalae</taxon>
        <taxon>asterids</taxon>
        <taxon>Ericales</taxon>
        <taxon>Theaceae</taxon>
        <taxon>Camellia</taxon>
    </lineage>
</organism>
<keyword evidence="5" id="KW-0479">Metal-binding</keyword>
<dbReference type="InterPro" id="IPR045249">
    <property type="entry name" value="HARBI1-like"/>
</dbReference>
<dbReference type="InterPro" id="IPR027806">
    <property type="entry name" value="HARBI1_dom"/>
</dbReference>
<evidence type="ECO:0000256" key="7">
    <source>
        <dbReference type="ARBA" id="ARBA00023242"/>
    </source>
</evidence>